<dbReference type="GO" id="GO:0043565">
    <property type="term" value="F:sequence-specific DNA binding"/>
    <property type="evidence" value="ECO:0007669"/>
    <property type="project" value="InterPro"/>
</dbReference>
<dbReference type="SUPFAM" id="SSF47384">
    <property type="entry name" value="Homodimeric domain of signal transducing histidine kinase"/>
    <property type="match status" value="1"/>
</dbReference>
<dbReference type="InterPro" id="IPR005467">
    <property type="entry name" value="His_kinase_dom"/>
</dbReference>
<dbReference type="PANTHER" id="PTHR43547:SF2">
    <property type="entry name" value="HYBRID SIGNAL TRANSDUCTION HISTIDINE KINASE C"/>
    <property type="match status" value="1"/>
</dbReference>
<protein>
    <recommendedName>
        <fullName evidence="2">histidine kinase</fullName>
        <ecNumber evidence="2">2.7.13.3</ecNumber>
    </recommendedName>
</protein>
<keyword evidence="6" id="KW-0418">Kinase</keyword>
<evidence type="ECO:0000259" key="13">
    <source>
        <dbReference type="PROSITE" id="PS01124"/>
    </source>
</evidence>
<dbReference type="EMBL" id="VIKS01000012">
    <property type="protein sequence ID" value="TQV85532.1"/>
    <property type="molecule type" value="Genomic_DNA"/>
</dbReference>
<dbReference type="InterPro" id="IPR004358">
    <property type="entry name" value="Sig_transdc_His_kin-like_C"/>
</dbReference>
<feature type="domain" description="Histidine kinase" evidence="14">
    <location>
        <begin position="886"/>
        <end position="1100"/>
    </location>
</feature>
<evidence type="ECO:0000256" key="3">
    <source>
        <dbReference type="ARBA" id="ARBA00022553"/>
    </source>
</evidence>
<dbReference type="PROSITE" id="PS50110">
    <property type="entry name" value="RESPONSE_REGULATORY"/>
    <property type="match status" value="1"/>
</dbReference>
<dbReference type="Gene3D" id="3.40.50.2300">
    <property type="match status" value="1"/>
</dbReference>
<dbReference type="SUPFAM" id="SSF55874">
    <property type="entry name" value="ATPase domain of HSP90 chaperone/DNA topoisomerase II/histidine kinase"/>
    <property type="match status" value="1"/>
</dbReference>
<dbReference type="Pfam" id="PF07494">
    <property type="entry name" value="Reg_prop"/>
    <property type="match status" value="3"/>
</dbReference>
<feature type="modified residue" description="4-aspartylphosphate" evidence="11">
    <location>
        <position position="1193"/>
    </location>
</feature>
<evidence type="ECO:0000256" key="6">
    <source>
        <dbReference type="ARBA" id="ARBA00022777"/>
    </source>
</evidence>
<keyword evidence="8" id="KW-0902">Two-component regulatory system</keyword>
<feature type="domain" description="Response regulatory" evidence="15">
    <location>
        <begin position="1145"/>
        <end position="1260"/>
    </location>
</feature>
<dbReference type="Gene3D" id="2.60.40.10">
    <property type="entry name" value="Immunoglobulins"/>
    <property type="match status" value="1"/>
</dbReference>
<dbReference type="SMART" id="SM00388">
    <property type="entry name" value="HisKA"/>
    <property type="match status" value="1"/>
</dbReference>
<keyword evidence="4" id="KW-0808">Transferase</keyword>
<dbReference type="CDD" id="cd00082">
    <property type="entry name" value="HisKA"/>
    <property type="match status" value="1"/>
</dbReference>
<dbReference type="InterPro" id="IPR015943">
    <property type="entry name" value="WD40/YVTN_repeat-like_dom_sf"/>
</dbReference>
<dbReference type="SMART" id="SM00387">
    <property type="entry name" value="HATPase_c"/>
    <property type="match status" value="1"/>
</dbReference>
<dbReference type="RefSeq" id="WP_142933208.1">
    <property type="nucleotide sequence ID" value="NZ_ML660168.1"/>
</dbReference>
<feature type="domain" description="HTH araC/xylS-type" evidence="13">
    <location>
        <begin position="1303"/>
        <end position="1401"/>
    </location>
</feature>
<organism evidence="16 17">
    <name type="scientific">Aliikangiella coralliicola</name>
    <dbReference type="NCBI Taxonomy" id="2592383"/>
    <lineage>
        <taxon>Bacteria</taxon>
        <taxon>Pseudomonadati</taxon>
        <taxon>Pseudomonadota</taxon>
        <taxon>Gammaproteobacteria</taxon>
        <taxon>Oceanospirillales</taxon>
        <taxon>Pleioneaceae</taxon>
        <taxon>Aliikangiella</taxon>
    </lineage>
</organism>
<dbReference type="InterPro" id="IPR013783">
    <property type="entry name" value="Ig-like_fold"/>
</dbReference>
<evidence type="ECO:0000313" key="17">
    <source>
        <dbReference type="Proteomes" id="UP000315439"/>
    </source>
</evidence>
<dbReference type="SMART" id="SM00342">
    <property type="entry name" value="HTH_ARAC"/>
    <property type="match status" value="1"/>
</dbReference>
<keyword evidence="12" id="KW-0175">Coiled coil</keyword>
<name>A0A545U7T4_9GAMM</name>
<dbReference type="CDD" id="cd00075">
    <property type="entry name" value="HATPase"/>
    <property type="match status" value="1"/>
</dbReference>
<dbReference type="InterPro" id="IPR003661">
    <property type="entry name" value="HisK_dim/P_dom"/>
</dbReference>
<dbReference type="Pfam" id="PF02518">
    <property type="entry name" value="HATPase_c"/>
    <property type="match status" value="1"/>
</dbReference>
<dbReference type="InterPro" id="IPR011110">
    <property type="entry name" value="Reg_prop"/>
</dbReference>
<evidence type="ECO:0000313" key="16">
    <source>
        <dbReference type="EMBL" id="TQV85532.1"/>
    </source>
</evidence>
<dbReference type="PROSITE" id="PS50109">
    <property type="entry name" value="HIS_KIN"/>
    <property type="match status" value="1"/>
</dbReference>
<evidence type="ECO:0000256" key="1">
    <source>
        <dbReference type="ARBA" id="ARBA00000085"/>
    </source>
</evidence>
<dbReference type="Gene3D" id="3.30.565.10">
    <property type="entry name" value="Histidine kinase-like ATPase, C-terminal domain"/>
    <property type="match status" value="1"/>
</dbReference>
<evidence type="ECO:0000256" key="5">
    <source>
        <dbReference type="ARBA" id="ARBA00022741"/>
    </source>
</evidence>
<dbReference type="EC" id="2.7.13.3" evidence="2"/>
<proteinExistence type="predicted"/>
<dbReference type="Pfam" id="PF12833">
    <property type="entry name" value="HTH_18"/>
    <property type="match status" value="1"/>
</dbReference>
<dbReference type="GO" id="GO:0003700">
    <property type="term" value="F:DNA-binding transcription factor activity"/>
    <property type="evidence" value="ECO:0007669"/>
    <property type="project" value="InterPro"/>
</dbReference>
<evidence type="ECO:0000259" key="14">
    <source>
        <dbReference type="PROSITE" id="PS50109"/>
    </source>
</evidence>
<evidence type="ECO:0000256" key="2">
    <source>
        <dbReference type="ARBA" id="ARBA00012438"/>
    </source>
</evidence>
<dbReference type="SUPFAM" id="SSF52172">
    <property type="entry name" value="CheY-like"/>
    <property type="match status" value="1"/>
</dbReference>
<dbReference type="OrthoDB" id="9810730at2"/>
<evidence type="ECO:0000259" key="15">
    <source>
        <dbReference type="PROSITE" id="PS50110"/>
    </source>
</evidence>
<dbReference type="PRINTS" id="PR00344">
    <property type="entry name" value="BCTRLSENSOR"/>
</dbReference>
<dbReference type="Pfam" id="PF00072">
    <property type="entry name" value="Response_reg"/>
    <property type="match status" value="1"/>
</dbReference>
<keyword evidence="17" id="KW-1185">Reference proteome</keyword>
<dbReference type="InterPro" id="IPR001789">
    <property type="entry name" value="Sig_transdc_resp-reg_receiver"/>
</dbReference>
<dbReference type="InterPro" id="IPR011006">
    <property type="entry name" value="CheY-like_superfamily"/>
</dbReference>
<dbReference type="SMART" id="SM00448">
    <property type="entry name" value="REC"/>
    <property type="match status" value="1"/>
</dbReference>
<dbReference type="SUPFAM" id="SSF46689">
    <property type="entry name" value="Homeodomain-like"/>
    <property type="match status" value="1"/>
</dbReference>
<feature type="coiled-coil region" evidence="12">
    <location>
        <begin position="852"/>
        <end position="886"/>
    </location>
</feature>
<dbReference type="Proteomes" id="UP000315439">
    <property type="component" value="Unassembled WGS sequence"/>
</dbReference>
<comment type="catalytic activity">
    <reaction evidence="1">
        <text>ATP + protein L-histidine = ADP + protein N-phospho-L-histidine.</text>
        <dbReference type="EC" id="2.7.13.3"/>
    </reaction>
</comment>
<keyword evidence="7" id="KW-0067">ATP-binding</keyword>
<evidence type="ECO:0000256" key="8">
    <source>
        <dbReference type="ARBA" id="ARBA00023012"/>
    </source>
</evidence>
<dbReference type="Pfam" id="PF07495">
    <property type="entry name" value="Y_Y_Y"/>
    <property type="match status" value="1"/>
</dbReference>
<keyword evidence="10" id="KW-0804">Transcription</keyword>
<keyword evidence="3 11" id="KW-0597">Phosphoprotein</keyword>
<dbReference type="InterPro" id="IPR011047">
    <property type="entry name" value="Quinoprotein_ADH-like_sf"/>
</dbReference>
<dbReference type="InterPro" id="IPR036097">
    <property type="entry name" value="HisK_dim/P_sf"/>
</dbReference>
<keyword evidence="5" id="KW-0547">Nucleotide-binding</keyword>
<evidence type="ECO:0000256" key="4">
    <source>
        <dbReference type="ARBA" id="ARBA00022679"/>
    </source>
</evidence>
<dbReference type="InterPro" id="IPR009057">
    <property type="entry name" value="Homeodomain-like_sf"/>
</dbReference>
<keyword evidence="9" id="KW-0805">Transcription regulation</keyword>
<dbReference type="GO" id="GO:0005524">
    <property type="term" value="F:ATP binding"/>
    <property type="evidence" value="ECO:0007669"/>
    <property type="project" value="UniProtKB-KW"/>
</dbReference>
<evidence type="ECO:0000256" key="11">
    <source>
        <dbReference type="PROSITE-ProRule" id="PRU00169"/>
    </source>
</evidence>
<dbReference type="SUPFAM" id="SSF50998">
    <property type="entry name" value="Quinoprotein alcohol dehydrogenase-like"/>
    <property type="match status" value="1"/>
</dbReference>
<comment type="caution">
    <text evidence="16">The sequence shown here is derived from an EMBL/GenBank/DDBJ whole genome shotgun (WGS) entry which is preliminary data.</text>
</comment>
<dbReference type="PANTHER" id="PTHR43547">
    <property type="entry name" value="TWO-COMPONENT HISTIDINE KINASE"/>
    <property type="match status" value="1"/>
</dbReference>
<dbReference type="InterPro" id="IPR003594">
    <property type="entry name" value="HATPase_dom"/>
</dbReference>
<dbReference type="FunFam" id="3.30.565.10:FF:000037">
    <property type="entry name" value="Hybrid sensor histidine kinase/response regulator"/>
    <property type="match status" value="1"/>
</dbReference>
<dbReference type="Gene3D" id="1.10.10.60">
    <property type="entry name" value="Homeodomain-like"/>
    <property type="match status" value="1"/>
</dbReference>
<dbReference type="InterPro" id="IPR036890">
    <property type="entry name" value="HATPase_C_sf"/>
</dbReference>
<dbReference type="InterPro" id="IPR018060">
    <property type="entry name" value="HTH_AraC"/>
</dbReference>
<dbReference type="InterPro" id="IPR011123">
    <property type="entry name" value="Y_Y_Y"/>
</dbReference>
<gene>
    <name evidence="16" type="ORF">FLL46_20455</name>
</gene>
<accession>A0A545U7T4</accession>
<dbReference type="GO" id="GO:0000155">
    <property type="term" value="F:phosphorelay sensor kinase activity"/>
    <property type="evidence" value="ECO:0007669"/>
    <property type="project" value="InterPro"/>
</dbReference>
<reference evidence="16 17" key="1">
    <citation type="submission" date="2019-07" db="EMBL/GenBank/DDBJ databases">
        <title>Draft genome for Aliikangiella sp. M105.</title>
        <authorList>
            <person name="Wang G."/>
        </authorList>
    </citation>
    <scope>NUCLEOTIDE SEQUENCE [LARGE SCALE GENOMIC DNA]</scope>
    <source>
        <strain evidence="16 17">M105</strain>
    </source>
</reference>
<evidence type="ECO:0000256" key="7">
    <source>
        <dbReference type="ARBA" id="ARBA00022840"/>
    </source>
</evidence>
<dbReference type="Pfam" id="PF00512">
    <property type="entry name" value="HisKA"/>
    <property type="match status" value="1"/>
</dbReference>
<evidence type="ECO:0000256" key="9">
    <source>
        <dbReference type="ARBA" id="ARBA00023015"/>
    </source>
</evidence>
<dbReference type="SUPFAM" id="SSF63829">
    <property type="entry name" value="Calcium-dependent phosphotriesterase"/>
    <property type="match status" value="1"/>
</dbReference>
<dbReference type="Gene3D" id="2.130.10.10">
    <property type="entry name" value="YVTN repeat-like/Quinoprotein amine dehydrogenase"/>
    <property type="match status" value="3"/>
</dbReference>
<dbReference type="Gene3D" id="1.10.287.130">
    <property type="match status" value="1"/>
</dbReference>
<sequence>MLWKYPNNLPANFVRPFKLQKPLFQYYSLIHLSLEKNNVASQLKTKIIKYSLAFTLCFYIATCIAEPTVKFSRIGEDAGLPHQTVIQIAQDENGLIWMATFDGLVNFDGYETTVFRNKEHSHNSIAANTVFSIELQDNGIVWTGTNNGLSRFDTKTKNFTNFKHDPSNPLTINSNLVYTISDVDENTLWIGTNIGIDRINKKTGEVEHLLSFSGKTKEFTISQVNKILTTKKNKNVWIAYYGGLLKYDKKNNIFIDIPFPGQGKVIVYSLYESISGRLFAGTNKGLFVYNETTKKVESFHDTLHSIEVKSITEDYKNNLWIGTADDGVYVLNNSKTLSHHKNERSNTSSISDNTITSLMTDFNGSIWLGTRNNGLNWVDPKTTEFKLYDNRESSFSCLRSIKIQSVLKRKNNITWLGTEKGLAKVNLDDNKCELYTTNSIRGKKLVSDNIFKLFEDSSGNIYIGTNQGPNYIAKNQTNIDNIFGNTIDTLVFDFFEDESGNLYIGTVNGVYYKKKELTIPTKINVENNDVIYAYNILQQKNKRVLVATWQGLFELTPSLTLKKSNLLPPKWQDKPIRKIFQDSQERLWIGIENIGLFGFDIHDKLILAYTDSEKLHAIKKLYSIVESASGDLWVGSDNGISRITPSTNTIYNYHKSDGLQSNYFEPNSAIIDSDENMYFGGKKGLNIFNPSDIEHSKHPPKVNIRKLFYFNKEVQPGKDYNGFKLDKDISYTTDLTLTHKDYIIGFEFAGIHFGDPKRNQYAYQLSGYDKDWIYTDASYRRANYNNLSAGDYVFKVKAANKHGLWSQPKEINIKVLPPFWMTKTAYLIYFLTIVLAIYSFVTYRTKALTKRSQELEKSVNRRTEELAKEKNKVEQLLSRKNEEFANVSHEFRTPLTLILGPISQILKKNRNDEDTHRLNVVQRNGYRLLRMVDQLLNMETFRVKSITQKSPQAFAATIKLIAEAFADVAKEKGIHFSIKQLDEVYFEFTPDALEKIVLNMLSNAIKYTKPGGNISIESVILNKQLRITVTDSGIGIPQDKQKQVFERFNRVLDEQSEQITGAGIGLALTKELVEAHQGKINLTSALGEGTTITVTLPIINPVGPLEVSEHSNEEIIAMELMSVTDQINSSESEILVESDQVKQNSILIIEDNNDMRNYIVESVQTNYQVLTAKDGKEGVEVATREIPDIIISDIMMPKLDGYQVTSTLRAQDATNHIPIILLTAKGDRESRLKGWHEKADEYLTKPFDVEELLIRIQNLLEIRDILRQRFSQTVFDASKKLHLNEEKNTTINQPDIRDSQFIEKLNRILNTNYQSSDLRINYVAKEIAMSERQLLRKLKSILNMSCSEYIKRYRLEKACELLKQGHAPSSTGFDVGFSSHSHFAKCFKAQYGCSPSHYAKLLNTDDSSTSTSSTSTNPSDVP</sequence>
<dbReference type="PROSITE" id="PS01124">
    <property type="entry name" value="HTH_ARAC_FAMILY_2"/>
    <property type="match status" value="1"/>
</dbReference>
<evidence type="ECO:0000256" key="10">
    <source>
        <dbReference type="ARBA" id="ARBA00023163"/>
    </source>
</evidence>
<evidence type="ECO:0000256" key="12">
    <source>
        <dbReference type="SAM" id="Coils"/>
    </source>
</evidence>